<dbReference type="Proteomes" id="UP000254889">
    <property type="component" value="Chromosome"/>
</dbReference>
<protein>
    <submittedName>
        <fullName evidence="4">Insulinase family protein</fullName>
    </submittedName>
</protein>
<keyword evidence="1" id="KW-0732">Signal</keyword>
<accession>A0A346A2U1</accession>
<evidence type="ECO:0000256" key="1">
    <source>
        <dbReference type="SAM" id="SignalP"/>
    </source>
</evidence>
<proteinExistence type="predicted"/>
<dbReference type="Gene3D" id="3.30.830.10">
    <property type="entry name" value="Metalloenzyme, LuxS/M16 peptidase-like"/>
    <property type="match status" value="2"/>
</dbReference>
<dbReference type="OrthoDB" id="9811314at2"/>
<keyword evidence="5" id="KW-1185">Reference proteome</keyword>
<dbReference type="GO" id="GO:0046872">
    <property type="term" value="F:metal ion binding"/>
    <property type="evidence" value="ECO:0007669"/>
    <property type="project" value="InterPro"/>
</dbReference>
<sequence>MIRFIAPLALALVAFVGGAPAASAMKIEKIVSPGGIEAWLVREQATPLVALNYAFHGGSSQDTPEKSGTANLVADMLDEGAGDLDSKAYHERLEQRAIEMSFRVGRDYFFGSVRTLNEHRDEAFDLLRLALTKPRFDADALERVRGQELAGLRRETTNPNDLASRAWWSAAFPNHPYGRETKGSLETVPRITADDLRDYVKRAFARNELTISIVGDIDAKAAGELIDRAFGGLPAKNDLKPVPEATPRGLGRRIVINLDVPQAVVTFGGTGIERNDPDFMAGYIVNHILGGGSFSSRLYREVREKRGLAYGVSDSLVWFKRAAVILGGTATRADRTADALDIIEKETKRMAEEGPTADELAAAKSFLKGSYALSLDTSGKIAAQLTQIQLDKLGIDYIERRGAMIDAVTIEDAKRVAKRLYGGGMLVTVAGRPKGLTSTGTPE</sequence>
<dbReference type="PANTHER" id="PTHR11851">
    <property type="entry name" value="METALLOPROTEASE"/>
    <property type="match status" value="1"/>
</dbReference>
<feature type="signal peptide" evidence="1">
    <location>
        <begin position="1"/>
        <end position="21"/>
    </location>
</feature>
<evidence type="ECO:0000313" key="5">
    <source>
        <dbReference type="Proteomes" id="UP000254889"/>
    </source>
</evidence>
<evidence type="ECO:0000259" key="2">
    <source>
        <dbReference type="Pfam" id="PF00675"/>
    </source>
</evidence>
<organism evidence="4 5">
    <name type="scientific">Pseudolabrys taiwanensis</name>
    <dbReference type="NCBI Taxonomy" id="331696"/>
    <lineage>
        <taxon>Bacteria</taxon>
        <taxon>Pseudomonadati</taxon>
        <taxon>Pseudomonadota</taxon>
        <taxon>Alphaproteobacteria</taxon>
        <taxon>Hyphomicrobiales</taxon>
        <taxon>Xanthobacteraceae</taxon>
        <taxon>Pseudolabrys</taxon>
    </lineage>
</organism>
<feature type="domain" description="Peptidase M16 N-terminal" evidence="2">
    <location>
        <begin position="45"/>
        <end position="181"/>
    </location>
</feature>
<evidence type="ECO:0000313" key="4">
    <source>
        <dbReference type="EMBL" id="AXK83488.1"/>
    </source>
</evidence>
<dbReference type="Pfam" id="PF00675">
    <property type="entry name" value="Peptidase_M16"/>
    <property type="match status" value="1"/>
</dbReference>
<dbReference type="InterPro" id="IPR007863">
    <property type="entry name" value="Peptidase_M16_C"/>
</dbReference>
<evidence type="ECO:0000259" key="3">
    <source>
        <dbReference type="Pfam" id="PF05193"/>
    </source>
</evidence>
<dbReference type="InterPro" id="IPR011249">
    <property type="entry name" value="Metalloenz_LuxS/M16"/>
</dbReference>
<dbReference type="InterPro" id="IPR011765">
    <property type="entry name" value="Pept_M16_N"/>
</dbReference>
<dbReference type="Pfam" id="PF05193">
    <property type="entry name" value="Peptidase_M16_C"/>
    <property type="match status" value="1"/>
</dbReference>
<reference evidence="4 5" key="1">
    <citation type="submission" date="2018-07" db="EMBL/GenBank/DDBJ databases">
        <authorList>
            <person name="Quirk P.G."/>
            <person name="Krulwich T.A."/>
        </authorList>
    </citation>
    <scope>NUCLEOTIDE SEQUENCE [LARGE SCALE GENOMIC DNA]</scope>
    <source>
        <strain evidence="4 5">CC-BB4</strain>
    </source>
</reference>
<dbReference type="EMBL" id="CP031417">
    <property type="protein sequence ID" value="AXK83488.1"/>
    <property type="molecule type" value="Genomic_DNA"/>
</dbReference>
<name>A0A346A2U1_9HYPH</name>
<gene>
    <name evidence="4" type="ORF">DW352_24955</name>
</gene>
<dbReference type="AlphaFoldDB" id="A0A346A2U1"/>
<feature type="domain" description="Peptidase M16 C-terminal" evidence="3">
    <location>
        <begin position="190"/>
        <end position="365"/>
    </location>
</feature>
<feature type="chain" id="PRO_5016658633" evidence="1">
    <location>
        <begin position="22"/>
        <end position="443"/>
    </location>
</feature>
<dbReference type="SUPFAM" id="SSF63411">
    <property type="entry name" value="LuxS/MPP-like metallohydrolase"/>
    <property type="match status" value="2"/>
</dbReference>
<dbReference type="InterPro" id="IPR050361">
    <property type="entry name" value="MPP/UQCRC_Complex"/>
</dbReference>
<dbReference type="RefSeq" id="WP_115693867.1">
    <property type="nucleotide sequence ID" value="NZ_CP031417.1"/>
</dbReference>
<dbReference type="KEGG" id="ptaw:DW352_24955"/>
<dbReference type="PANTHER" id="PTHR11851:SF224">
    <property type="entry name" value="PROCESSING PROTEASE"/>
    <property type="match status" value="1"/>
</dbReference>